<dbReference type="InterPro" id="IPR035986">
    <property type="entry name" value="PKD_dom_sf"/>
</dbReference>
<dbReference type="InterPro" id="IPR013320">
    <property type="entry name" value="ConA-like_dom_sf"/>
</dbReference>
<evidence type="ECO:0000313" key="7">
    <source>
        <dbReference type="Proteomes" id="UP000252167"/>
    </source>
</evidence>
<dbReference type="Gene3D" id="2.60.120.200">
    <property type="match status" value="1"/>
</dbReference>
<evidence type="ECO:0000256" key="3">
    <source>
        <dbReference type="SAM" id="MobiDB-lite"/>
    </source>
</evidence>
<dbReference type="GO" id="GO:0005975">
    <property type="term" value="P:carbohydrate metabolic process"/>
    <property type="evidence" value="ECO:0007669"/>
    <property type="project" value="UniProtKB-ARBA"/>
</dbReference>
<dbReference type="EMBL" id="POAF01000007">
    <property type="protein sequence ID" value="RBL99767.1"/>
    <property type="molecule type" value="Genomic_DNA"/>
</dbReference>
<accession>A0A365YAX3</accession>
<dbReference type="SUPFAM" id="SSF49299">
    <property type="entry name" value="PKD domain"/>
    <property type="match status" value="3"/>
</dbReference>
<proteinExistence type="predicted"/>
<dbReference type="SUPFAM" id="SSF49899">
    <property type="entry name" value="Concanavalin A-like lectins/glucanases"/>
    <property type="match status" value="1"/>
</dbReference>
<dbReference type="AlphaFoldDB" id="A0A365YAX3"/>
<dbReference type="SMART" id="SM00089">
    <property type="entry name" value="PKD"/>
    <property type="match status" value="3"/>
</dbReference>
<sequence length="1262" mass="130173">MGRALLAFMASLAMVIALGLVYAPRAAADTSPANPADPATPATVSADALPTVQIDGVVWQQAIYGNTVYAVGSFTTARPAGAAPGTQTVARNNILAYDLTTGALKTAFNANLNGQAKSIAIAPDGSRIYVGGAFTTVNGQARRYVAALNPTTGALITSWAPNVGSRVYALAATADKVYLGGWFNNVGSAQRTKLAAVSASNAALLPWNPVLTDGGDVMAMELNADGSRIVVGGNFKSVNGSTNPGWGMAMLSTDGVGQLLPFATNSLVRNAGTRAAMLDFDTQGGTLYGTGYHFGGPDGNFEGTFATDWNTGNTTWLQDCHGDTYGVYGGATAVYTVSHAHYCGNIGGFPQTEPWSFHHALAFGTKPTGTITADPYGYFNYAGTKRPSLLAWYPDFSVGTFTGQSQAAWSVTGTNDYVVMGGEFPSVNGTRQQGLVRFAVSSKAPNKRGPVADGAALNPTATSYARGMASISWPVTWDMDNQNLTYEVYRDGNLATPIHTATRASSFWQLGTMTYRDLGLEPGSTHTYRVFVKDPMGNISRSESVSVKISSTGTISGYVSKVWQDGAQNYWRLGQPGGNTSENWAGGAPLNLASGTTSGQSGALPTDTDTATGFNGSSSGTSASGEAVQGPDEFTVEAWVKTSSTRGGKIIGFGNAAAGSSSSYDRHVYMAGNGQIYFGVYPGQVRTVNTATAYNDNKWHHVAASMGPAGMKLYVDGQLQGERSDTTTGQGYAGYWRVGGDNLSGWPGRGSSDYLNGTIDEVATYDKALSAAQVSAHAALGTGTAPNQAPTAAFSSTIDQLDVSVDAAGSSDPDGGITEYRWDFGDGTPVVSGASATASHSYAKAGTYMVSLRVSDADGATDTATKSVTVTANQAPKAAFTASTQNLRLAVNASGSSDPDGSITSYLWDFGDGTAPVERTTASTTHDYAAGGDYTVSLTVTDNNGAVNVLTKQVTVAAAPQNAKPVPVFTTATDALKLSVDGAGSSDPDGTITGYFWNFGDGTAPVSGTAKTATHTYAKAGTYSVTLTVTDNEQATASSSQEVVVQAPAGAGVLARDAFNRTLATGWGGADQGGDWLLNSYSTSRASVGGGAGKFSVPAGRTVRADLPAVSTTDTVTTVKLSIDKNQNAGGIYGSVVGRAVPTVGDYQVKYYRSLSGGMQLFLQRVQGGENQLAVVTLPSIGFTAGDELNIKLKVSGTAPTSLSAKAWKQGTTEPAAWQITATDSTAAMQAPGGVAVTNYLSGSTTNGPIQVSYLDVAVDSE</sequence>
<evidence type="ECO:0000256" key="4">
    <source>
        <dbReference type="SAM" id="SignalP"/>
    </source>
</evidence>
<organism evidence="6 7">
    <name type="scientific">Glutamicibacter soli</name>
    <dbReference type="NCBI Taxonomy" id="453836"/>
    <lineage>
        <taxon>Bacteria</taxon>
        <taxon>Bacillati</taxon>
        <taxon>Actinomycetota</taxon>
        <taxon>Actinomycetes</taxon>
        <taxon>Micrococcales</taxon>
        <taxon>Micrococcaceae</taxon>
        <taxon>Glutamicibacter</taxon>
    </lineage>
</organism>
<dbReference type="PROSITE" id="PS50093">
    <property type="entry name" value="PKD"/>
    <property type="match status" value="3"/>
</dbReference>
<dbReference type="SMART" id="SM00560">
    <property type="entry name" value="LamGL"/>
    <property type="match status" value="1"/>
</dbReference>
<dbReference type="InterPro" id="IPR000601">
    <property type="entry name" value="PKD_dom"/>
</dbReference>
<dbReference type="CDD" id="cd00146">
    <property type="entry name" value="PKD"/>
    <property type="match status" value="3"/>
</dbReference>
<keyword evidence="7" id="KW-1185">Reference proteome</keyword>
<evidence type="ECO:0000313" key="6">
    <source>
        <dbReference type="EMBL" id="RBL99767.1"/>
    </source>
</evidence>
<dbReference type="Gene3D" id="2.60.40.10">
    <property type="entry name" value="Immunoglobulins"/>
    <property type="match status" value="4"/>
</dbReference>
<feature type="compositionally biased region" description="Low complexity" evidence="3">
    <location>
        <begin position="610"/>
        <end position="627"/>
    </location>
</feature>
<feature type="domain" description="PKD" evidence="5">
    <location>
        <begin position="961"/>
        <end position="1052"/>
    </location>
</feature>
<feature type="compositionally biased region" description="Polar residues" evidence="3">
    <location>
        <begin position="593"/>
        <end position="609"/>
    </location>
</feature>
<protein>
    <submittedName>
        <fullName evidence="6">Radical SAM protein</fullName>
    </submittedName>
</protein>
<gene>
    <name evidence="6" type="ORF">C1H84_14600</name>
</gene>
<dbReference type="Pfam" id="PF13385">
    <property type="entry name" value="Laminin_G_3"/>
    <property type="match status" value="1"/>
</dbReference>
<dbReference type="PANTHER" id="PTHR36842">
    <property type="entry name" value="PROTEIN TOLB HOMOLOG"/>
    <property type="match status" value="1"/>
</dbReference>
<evidence type="ECO:0000256" key="2">
    <source>
        <dbReference type="ARBA" id="ARBA00023157"/>
    </source>
</evidence>
<dbReference type="InterPro" id="IPR006558">
    <property type="entry name" value="LamG-like"/>
</dbReference>
<dbReference type="InterPro" id="IPR022409">
    <property type="entry name" value="PKD/Chitinase_dom"/>
</dbReference>
<comment type="caution">
    <text evidence="6">The sequence shown here is derived from an EMBL/GenBank/DDBJ whole genome shotgun (WGS) entry which is preliminary data.</text>
</comment>
<dbReference type="Pfam" id="PF17164">
    <property type="entry name" value="DUF5122"/>
    <property type="match status" value="1"/>
</dbReference>
<keyword evidence="2" id="KW-1015">Disulfide bond</keyword>
<feature type="chain" id="PRO_5038764186" evidence="4">
    <location>
        <begin position="28"/>
        <end position="1262"/>
    </location>
</feature>
<dbReference type="InterPro" id="IPR013783">
    <property type="entry name" value="Ig-like_fold"/>
</dbReference>
<feature type="region of interest" description="Disordered" evidence="3">
    <location>
        <begin position="581"/>
        <end position="630"/>
    </location>
</feature>
<name>A0A365YAX3_9MICC</name>
<feature type="domain" description="PKD" evidence="5">
    <location>
        <begin position="786"/>
        <end position="877"/>
    </location>
</feature>
<evidence type="ECO:0000256" key="1">
    <source>
        <dbReference type="ARBA" id="ARBA00022729"/>
    </source>
</evidence>
<dbReference type="InterPro" id="IPR011047">
    <property type="entry name" value="Quinoprotein_ADH-like_sf"/>
</dbReference>
<keyword evidence="1 4" id="KW-0732">Signal</keyword>
<feature type="domain" description="PKD" evidence="5">
    <location>
        <begin position="872"/>
        <end position="956"/>
    </location>
</feature>
<dbReference type="Proteomes" id="UP000252167">
    <property type="component" value="Unassembled WGS sequence"/>
</dbReference>
<evidence type="ECO:0000259" key="5">
    <source>
        <dbReference type="PROSITE" id="PS50093"/>
    </source>
</evidence>
<reference evidence="6 7" key="1">
    <citation type="submission" date="2018-01" db="EMBL/GenBank/DDBJ databases">
        <title>Glutamicibacter soli strain NHPC-3 Whole genome sequence and assembly.</title>
        <authorList>
            <person name="Choudhury P."/>
            <person name="Gupta D."/>
            <person name="Sengupta K."/>
            <person name="Jawed A."/>
            <person name="Sultana N."/>
            <person name="Saha P."/>
        </authorList>
    </citation>
    <scope>NUCLEOTIDE SEQUENCE [LARGE SCALE GENOMIC DNA]</scope>
    <source>
        <strain evidence="6 7">NHPC-3</strain>
    </source>
</reference>
<dbReference type="PANTHER" id="PTHR36842:SF1">
    <property type="entry name" value="PROTEIN TOLB"/>
    <property type="match status" value="1"/>
</dbReference>
<dbReference type="SMR" id="A0A365YAX3"/>
<feature type="signal peptide" evidence="4">
    <location>
        <begin position="1"/>
        <end position="27"/>
    </location>
</feature>
<dbReference type="InterPro" id="IPR013431">
    <property type="entry name" value="Delta_60_rpt"/>
</dbReference>
<dbReference type="Pfam" id="PF18911">
    <property type="entry name" value="PKD_4"/>
    <property type="match status" value="3"/>
</dbReference>
<dbReference type="SUPFAM" id="SSF50998">
    <property type="entry name" value="Quinoprotein alcohol dehydrogenase-like"/>
    <property type="match status" value="1"/>
</dbReference>